<protein>
    <submittedName>
        <fullName evidence="1">Class I SAM-dependent methyltransferase</fullName>
        <ecNumber evidence="1">2.1.1.-</ecNumber>
    </submittedName>
</protein>
<name>A0ABT3B7A9_9CYAN</name>
<keyword evidence="2" id="KW-1185">Reference proteome</keyword>
<evidence type="ECO:0000313" key="2">
    <source>
        <dbReference type="Proteomes" id="UP001526143"/>
    </source>
</evidence>
<sequence length="265" mass="29378">MLDDYKQQVANHFNARVDYDSSEIAHIRALGLLELVQLQKGQKILDIATGTGIIALAASEIVGDEGEIIGVDIAEVLLNQAQEKIECAGLKNIELIEADAEDLNFAENSFDAIVCSSAIVLFTDIPTILHNWYNWLKRGGVVAFHAWAETGMMTPIITKACAKYGVSLPNIHQQLGTPEKCETLLRQAGFENIEVKIKQLGKYLSVDDAKKWWGGIWLHPKNPLLELSAETIEKIKAEYATQVEVLATEEGVWLDITTFFVLAQK</sequence>
<dbReference type="EMBL" id="JAOWRF010000392">
    <property type="protein sequence ID" value="MCV3217272.1"/>
    <property type="molecule type" value="Genomic_DNA"/>
</dbReference>
<evidence type="ECO:0000313" key="1">
    <source>
        <dbReference type="EMBL" id="MCV3217272.1"/>
    </source>
</evidence>
<dbReference type="Pfam" id="PF01209">
    <property type="entry name" value="Ubie_methyltran"/>
    <property type="match status" value="1"/>
</dbReference>
<dbReference type="InterPro" id="IPR029063">
    <property type="entry name" value="SAM-dependent_MTases_sf"/>
</dbReference>
<dbReference type="PANTHER" id="PTHR43591:SF99">
    <property type="entry name" value="OS06G0646000 PROTEIN"/>
    <property type="match status" value="1"/>
</dbReference>
<dbReference type="Gene3D" id="3.40.50.150">
    <property type="entry name" value="Vaccinia Virus protein VP39"/>
    <property type="match status" value="1"/>
</dbReference>
<proteinExistence type="predicted"/>
<organism evidence="1 2">
    <name type="scientific">Plectonema radiosum NIES-515</name>
    <dbReference type="NCBI Taxonomy" id="2986073"/>
    <lineage>
        <taxon>Bacteria</taxon>
        <taxon>Bacillati</taxon>
        <taxon>Cyanobacteriota</taxon>
        <taxon>Cyanophyceae</taxon>
        <taxon>Oscillatoriophycideae</taxon>
        <taxon>Oscillatoriales</taxon>
        <taxon>Microcoleaceae</taxon>
        <taxon>Plectonema</taxon>
    </lineage>
</organism>
<dbReference type="Proteomes" id="UP001526143">
    <property type="component" value="Unassembled WGS sequence"/>
</dbReference>
<keyword evidence="1" id="KW-0808">Transferase</keyword>
<dbReference type="InterPro" id="IPR004033">
    <property type="entry name" value="UbiE/COQ5_MeTrFase"/>
</dbReference>
<accession>A0ABT3B7A9</accession>
<dbReference type="GO" id="GO:0008168">
    <property type="term" value="F:methyltransferase activity"/>
    <property type="evidence" value="ECO:0007669"/>
    <property type="project" value="UniProtKB-KW"/>
</dbReference>
<dbReference type="EC" id="2.1.1.-" evidence="1"/>
<reference evidence="1 2" key="1">
    <citation type="submission" date="2022-10" db="EMBL/GenBank/DDBJ databases">
        <title>Identification of biosynthetic pathway for the production of the potent trypsin inhibitor radiosumin.</title>
        <authorList>
            <person name="Fewer D.P."/>
            <person name="Delbaje E."/>
            <person name="Ouyang X."/>
            <person name="Agostino P.D."/>
            <person name="Wahlsten M."/>
            <person name="Jokela J."/>
            <person name="Permi P."/>
            <person name="Haapaniemi E."/>
            <person name="Koistinen H."/>
        </authorList>
    </citation>
    <scope>NUCLEOTIDE SEQUENCE [LARGE SCALE GENOMIC DNA]</scope>
    <source>
        <strain evidence="1 2">NIES-515</strain>
    </source>
</reference>
<dbReference type="GO" id="GO:0032259">
    <property type="term" value="P:methylation"/>
    <property type="evidence" value="ECO:0007669"/>
    <property type="project" value="UniProtKB-KW"/>
</dbReference>
<dbReference type="PANTHER" id="PTHR43591">
    <property type="entry name" value="METHYLTRANSFERASE"/>
    <property type="match status" value="1"/>
</dbReference>
<dbReference type="CDD" id="cd02440">
    <property type="entry name" value="AdoMet_MTases"/>
    <property type="match status" value="1"/>
</dbReference>
<comment type="caution">
    <text evidence="1">The sequence shown here is derived from an EMBL/GenBank/DDBJ whole genome shotgun (WGS) entry which is preliminary data.</text>
</comment>
<keyword evidence="1" id="KW-0489">Methyltransferase</keyword>
<gene>
    <name evidence="1" type="ORF">OGM63_27820</name>
</gene>
<dbReference type="RefSeq" id="WP_263748977.1">
    <property type="nucleotide sequence ID" value="NZ_JAOWRF010000392.1"/>
</dbReference>
<dbReference type="PROSITE" id="PS51608">
    <property type="entry name" value="SAM_MT_UBIE"/>
    <property type="match status" value="1"/>
</dbReference>
<dbReference type="SUPFAM" id="SSF53335">
    <property type="entry name" value="S-adenosyl-L-methionine-dependent methyltransferases"/>
    <property type="match status" value="1"/>
</dbReference>